<evidence type="ECO:0000313" key="8">
    <source>
        <dbReference type="Proteomes" id="UP001148312"/>
    </source>
</evidence>
<dbReference type="Proteomes" id="UP001148312">
    <property type="component" value="Unassembled WGS sequence"/>
</dbReference>
<feature type="transmembrane region" description="Helical" evidence="6">
    <location>
        <begin position="132"/>
        <end position="155"/>
    </location>
</feature>
<dbReference type="EMBL" id="JAPWDQ010000010">
    <property type="protein sequence ID" value="KAJ5477080.1"/>
    <property type="molecule type" value="Genomic_DNA"/>
</dbReference>
<proteinExistence type="predicted"/>
<feature type="transmembrane region" description="Helical" evidence="6">
    <location>
        <begin position="167"/>
        <end position="193"/>
    </location>
</feature>
<organism evidence="7 8">
    <name type="scientific">Penicillium diatomitis</name>
    <dbReference type="NCBI Taxonomy" id="2819901"/>
    <lineage>
        <taxon>Eukaryota</taxon>
        <taxon>Fungi</taxon>
        <taxon>Dikarya</taxon>
        <taxon>Ascomycota</taxon>
        <taxon>Pezizomycotina</taxon>
        <taxon>Eurotiomycetes</taxon>
        <taxon>Eurotiomycetidae</taxon>
        <taxon>Eurotiales</taxon>
        <taxon>Aspergillaceae</taxon>
        <taxon>Penicillium</taxon>
    </lineage>
</organism>
<comment type="caution">
    <text evidence="7">The sequence shown here is derived from an EMBL/GenBank/DDBJ whole genome shotgun (WGS) entry which is preliminary data.</text>
</comment>
<keyword evidence="8" id="KW-1185">Reference proteome</keyword>
<reference evidence="7" key="2">
    <citation type="journal article" date="2023" name="IMA Fungus">
        <title>Comparative genomic study of the Penicillium genus elucidates a diverse pangenome and 15 lateral gene transfer events.</title>
        <authorList>
            <person name="Petersen C."/>
            <person name="Sorensen T."/>
            <person name="Nielsen M.R."/>
            <person name="Sondergaard T.E."/>
            <person name="Sorensen J.L."/>
            <person name="Fitzpatrick D.A."/>
            <person name="Frisvad J.C."/>
            <person name="Nielsen K.L."/>
        </authorList>
    </citation>
    <scope>NUCLEOTIDE SEQUENCE</scope>
    <source>
        <strain evidence="7">IBT 30728</strain>
    </source>
</reference>
<dbReference type="PANTHER" id="PTHR31465">
    <property type="entry name" value="PROTEIN RTA1-RELATED"/>
    <property type="match status" value="1"/>
</dbReference>
<gene>
    <name evidence="7" type="ORF">N7539_007224</name>
</gene>
<accession>A0A9X0BNP2</accession>
<sequence>MPNSTNPSDYCTLGTCPLSEAHVNYVPSLPGNAFFLALFAVLLAAQVVLVIRYRTWGYFAGLFGGLVLEVIGYAGRLQMHNNPFRFNPFLEYLVCLTIAPAFLSGSIYICLGRIVTIYGENISRLQPKTYTIVFVTCDLVSLILQAAGGAITSMAKSNQNGLAQNGINIMIAGLSFQVASLALFMGLCLDFAWKVRKHHHDLNPNIRMREVRESVLWKAFLVGRLWTRLRLMEDRPPGLALTTLTIFVRSTFRVAELQGGFHSALANNQVMFMILEGAMIAIATICMTVLHPGLCFNGLWDATKWTFRRSRKGEQDTVEMGDNRKASPSPTLA</sequence>
<protein>
    <recommendedName>
        <fullName evidence="9">RTA1 domain protein</fullName>
    </recommendedName>
</protein>
<dbReference type="AlphaFoldDB" id="A0A9X0BNP2"/>
<feature type="region of interest" description="Disordered" evidence="5">
    <location>
        <begin position="313"/>
        <end position="333"/>
    </location>
</feature>
<evidence type="ECO:0000256" key="1">
    <source>
        <dbReference type="ARBA" id="ARBA00004141"/>
    </source>
</evidence>
<dbReference type="RefSeq" id="XP_056787624.1">
    <property type="nucleotide sequence ID" value="XM_056936825.1"/>
</dbReference>
<evidence type="ECO:0000256" key="3">
    <source>
        <dbReference type="ARBA" id="ARBA00022989"/>
    </source>
</evidence>
<feature type="transmembrane region" description="Helical" evidence="6">
    <location>
        <begin position="89"/>
        <end position="111"/>
    </location>
</feature>
<evidence type="ECO:0000256" key="4">
    <source>
        <dbReference type="ARBA" id="ARBA00023136"/>
    </source>
</evidence>
<evidence type="ECO:0000313" key="7">
    <source>
        <dbReference type="EMBL" id="KAJ5477080.1"/>
    </source>
</evidence>
<feature type="transmembrane region" description="Helical" evidence="6">
    <location>
        <begin position="278"/>
        <end position="300"/>
    </location>
</feature>
<feature type="transmembrane region" description="Helical" evidence="6">
    <location>
        <begin position="33"/>
        <end position="51"/>
    </location>
</feature>
<dbReference type="GeneID" id="81627074"/>
<keyword evidence="3 6" id="KW-1133">Transmembrane helix</keyword>
<feature type="transmembrane region" description="Helical" evidence="6">
    <location>
        <begin position="58"/>
        <end position="77"/>
    </location>
</feature>
<name>A0A9X0BNP2_9EURO</name>
<dbReference type="Pfam" id="PF04479">
    <property type="entry name" value="RTA1"/>
    <property type="match status" value="1"/>
</dbReference>
<reference evidence="7" key="1">
    <citation type="submission" date="2022-12" db="EMBL/GenBank/DDBJ databases">
        <authorList>
            <person name="Petersen C."/>
        </authorList>
    </citation>
    <scope>NUCLEOTIDE SEQUENCE</scope>
    <source>
        <strain evidence="7">IBT 30728</strain>
    </source>
</reference>
<dbReference type="PANTHER" id="PTHR31465:SF9">
    <property type="entry name" value="SPHINGOID LONG-CHAIN BASE TRANSPORTER RSB1"/>
    <property type="match status" value="1"/>
</dbReference>
<evidence type="ECO:0000256" key="2">
    <source>
        <dbReference type="ARBA" id="ARBA00022692"/>
    </source>
</evidence>
<evidence type="ECO:0000256" key="6">
    <source>
        <dbReference type="SAM" id="Phobius"/>
    </source>
</evidence>
<evidence type="ECO:0008006" key="9">
    <source>
        <dbReference type="Google" id="ProtNLM"/>
    </source>
</evidence>
<evidence type="ECO:0000256" key="5">
    <source>
        <dbReference type="SAM" id="MobiDB-lite"/>
    </source>
</evidence>
<keyword evidence="2 6" id="KW-0812">Transmembrane</keyword>
<dbReference type="GO" id="GO:0005886">
    <property type="term" value="C:plasma membrane"/>
    <property type="evidence" value="ECO:0007669"/>
    <property type="project" value="TreeGrafter"/>
</dbReference>
<dbReference type="InterPro" id="IPR007568">
    <property type="entry name" value="RTA1"/>
</dbReference>
<dbReference type="GO" id="GO:0000324">
    <property type="term" value="C:fungal-type vacuole"/>
    <property type="evidence" value="ECO:0007669"/>
    <property type="project" value="TreeGrafter"/>
</dbReference>
<keyword evidence="4 6" id="KW-0472">Membrane</keyword>
<comment type="subcellular location">
    <subcellularLocation>
        <location evidence="1">Membrane</location>
        <topology evidence="1">Multi-pass membrane protein</topology>
    </subcellularLocation>
</comment>